<evidence type="ECO:0000313" key="4">
    <source>
        <dbReference type="Proteomes" id="UP000480246"/>
    </source>
</evidence>
<organism evidence="3 4">
    <name type="scientific">Gracilibacillus oryzae</name>
    <dbReference type="NCBI Taxonomy" id="1672701"/>
    <lineage>
        <taxon>Bacteria</taxon>
        <taxon>Bacillati</taxon>
        <taxon>Bacillota</taxon>
        <taxon>Bacilli</taxon>
        <taxon>Bacillales</taxon>
        <taxon>Bacillaceae</taxon>
        <taxon>Gracilibacillus</taxon>
    </lineage>
</organism>
<dbReference type="Proteomes" id="UP000480246">
    <property type="component" value="Unassembled WGS sequence"/>
</dbReference>
<dbReference type="RefSeq" id="WP_153405013.1">
    <property type="nucleotide sequence ID" value="NZ_ML762435.1"/>
</dbReference>
<dbReference type="AlphaFoldDB" id="A0A7C8L2J2"/>
<gene>
    <name evidence="3" type="ORF">F9U64_14485</name>
</gene>
<keyword evidence="4" id="KW-1185">Reference proteome</keyword>
<evidence type="ECO:0000256" key="1">
    <source>
        <dbReference type="SAM" id="MobiDB-lite"/>
    </source>
</evidence>
<dbReference type="EMBL" id="WEID01000072">
    <property type="protein sequence ID" value="KAB8130115.1"/>
    <property type="molecule type" value="Genomic_DNA"/>
</dbReference>
<sequence>MKNKKLLITLTSLFIVGVAIAIFQLTPSSASAFLSEQEAKDKVQSQFSGEIVKLRLEEDDNRKVYDVEIRGTESYYDLELDAETGKILSLEEDILTTNSDPDLSQSKTNNSTADDNHDDKAANETKADNSANESAVTEKTNQTQTANATSNAADTQGNNDDKKQNQAANTTKTTISSEKAKSIALAQYNGTITELELDEDDGQMVYEIEIHTATNEIDIEINAYTGAVNSVSKDDLDE</sequence>
<feature type="domain" description="PepSY" evidence="2">
    <location>
        <begin position="175"/>
        <end position="228"/>
    </location>
</feature>
<dbReference type="InterPro" id="IPR025711">
    <property type="entry name" value="PepSY"/>
</dbReference>
<evidence type="ECO:0000259" key="2">
    <source>
        <dbReference type="Pfam" id="PF03413"/>
    </source>
</evidence>
<dbReference type="Gene3D" id="3.10.450.40">
    <property type="match status" value="2"/>
</dbReference>
<feature type="compositionally biased region" description="Basic and acidic residues" evidence="1">
    <location>
        <begin position="114"/>
        <end position="127"/>
    </location>
</feature>
<feature type="region of interest" description="Disordered" evidence="1">
    <location>
        <begin position="97"/>
        <end position="176"/>
    </location>
</feature>
<evidence type="ECO:0000313" key="3">
    <source>
        <dbReference type="EMBL" id="KAB8130115.1"/>
    </source>
</evidence>
<dbReference type="OrthoDB" id="5361545at2"/>
<comment type="caution">
    <text evidence="3">The sequence shown here is derived from an EMBL/GenBank/DDBJ whole genome shotgun (WGS) entry which is preliminary data.</text>
</comment>
<feature type="compositionally biased region" description="Polar residues" evidence="1">
    <location>
        <begin position="165"/>
        <end position="176"/>
    </location>
</feature>
<proteinExistence type="predicted"/>
<feature type="compositionally biased region" description="Polar residues" evidence="1">
    <location>
        <begin position="128"/>
        <end position="139"/>
    </location>
</feature>
<feature type="compositionally biased region" description="Polar residues" evidence="1">
    <location>
        <begin position="97"/>
        <end position="113"/>
    </location>
</feature>
<name>A0A7C8L2J2_9BACI</name>
<feature type="compositionally biased region" description="Low complexity" evidence="1">
    <location>
        <begin position="140"/>
        <end position="156"/>
    </location>
</feature>
<protein>
    <recommendedName>
        <fullName evidence="2">PepSY domain-containing protein</fullName>
    </recommendedName>
</protein>
<accession>A0A7C8L2J2</accession>
<feature type="domain" description="PepSY" evidence="2">
    <location>
        <begin position="34"/>
        <end position="89"/>
    </location>
</feature>
<dbReference type="Pfam" id="PF03413">
    <property type="entry name" value="PepSY"/>
    <property type="match status" value="2"/>
</dbReference>
<reference evidence="3 4" key="1">
    <citation type="submission" date="2019-10" db="EMBL/GenBank/DDBJ databases">
        <title>Gracilibacillus sp. nov. isolated from rice seeds.</title>
        <authorList>
            <person name="He S."/>
        </authorList>
    </citation>
    <scope>NUCLEOTIDE SEQUENCE [LARGE SCALE GENOMIC DNA]</scope>
    <source>
        <strain evidence="3 4">TD8</strain>
    </source>
</reference>